<dbReference type="SUPFAM" id="SSF55831">
    <property type="entry name" value="Thymidylate synthase/dCMP hydroxymethylase"/>
    <property type="match status" value="1"/>
</dbReference>
<evidence type="ECO:0000313" key="19">
    <source>
        <dbReference type="Proteomes" id="UP000186817"/>
    </source>
</evidence>
<evidence type="ECO:0000256" key="6">
    <source>
        <dbReference type="ARBA" id="ARBA00022563"/>
    </source>
</evidence>
<dbReference type="InterPro" id="IPR017925">
    <property type="entry name" value="DHFR_CS"/>
</dbReference>
<organism evidence="18 19">
    <name type="scientific">Symbiodinium microadriaticum</name>
    <name type="common">Dinoflagellate</name>
    <name type="synonym">Zooxanthella microadriatica</name>
    <dbReference type="NCBI Taxonomy" id="2951"/>
    <lineage>
        <taxon>Eukaryota</taxon>
        <taxon>Sar</taxon>
        <taxon>Alveolata</taxon>
        <taxon>Dinophyceae</taxon>
        <taxon>Suessiales</taxon>
        <taxon>Symbiodiniaceae</taxon>
        <taxon>Symbiodinium</taxon>
    </lineage>
</organism>
<dbReference type="CDD" id="cd00209">
    <property type="entry name" value="DHFR"/>
    <property type="match status" value="1"/>
</dbReference>
<keyword evidence="19" id="KW-1185">Reference proteome</keyword>
<evidence type="ECO:0000256" key="13">
    <source>
        <dbReference type="ARBA" id="ARBA00025154"/>
    </source>
</evidence>
<reference evidence="18 19" key="1">
    <citation type="submission" date="2016-02" db="EMBL/GenBank/DDBJ databases">
        <title>Genome analysis of coral dinoflagellate symbionts highlights evolutionary adaptations to a symbiotic lifestyle.</title>
        <authorList>
            <person name="Aranda M."/>
            <person name="Li Y."/>
            <person name="Liew Y.J."/>
            <person name="Baumgarten S."/>
            <person name="Simakov O."/>
            <person name="Wilson M."/>
            <person name="Piel J."/>
            <person name="Ashoor H."/>
            <person name="Bougouffa S."/>
            <person name="Bajic V.B."/>
            <person name="Ryu T."/>
            <person name="Ravasi T."/>
            <person name="Bayer T."/>
            <person name="Micklem G."/>
            <person name="Kim H."/>
            <person name="Bhak J."/>
            <person name="Lajeunesse T.C."/>
            <person name="Voolstra C.R."/>
        </authorList>
    </citation>
    <scope>NUCLEOTIDE SEQUENCE [LARGE SCALE GENOMIC DNA]</scope>
    <source>
        <strain evidence="18 19">CCMP2467</strain>
    </source>
</reference>
<gene>
    <name evidence="18" type="ORF">AK812_SmicGene22881</name>
</gene>
<dbReference type="FunFam" id="3.30.572.10:FF:000002">
    <property type="entry name" value="Possible thymidylate synthase"/>
    <property type="match status" value="1"/>
</dbReference>
<accession>A0A1Q9DIQ6</accession>
<dbReference type="Gene3D" id="3.30.572.10">
    <property type="entry name" value="Thymidylate synthase/dCMP hydroxymethylase domain"/>
    <property type="match status" value="1"/>
</dbReference>
<dbReference type="InterPro" id="IPR020940">
    <property type="entry name" value="Thymidylate_synthase_AS"/>
</dbReference>
<protein>
    <recommendedName>
        <fullName evidence="5">Bifunctional dihydrofolate reductase-thymidylate synthase</fullName>
        <ecNumber evidence="4">1.5.1.3</ecNumber>
        <ecNumber evidence="3">2.1.1.45</ecNumber>
    </recommendedName>
</protein>
<keyword evidence="10" id="KW-0521">NADP</keyword>
<dbReference type="GO" id="GO:0004146">
    <property type="term" value="F:dihydrofolate reductase activity"/>
    <property type="evidence" value="ECO:0007669"/>
    <property type="project" value="UniProtKB-EC"/>
</dbReference>
<evidence type="ECO:0000256" key="12">
    <source>
        <dbReference type="ARBA" id="ARBA00023268"/>
    </source>
</evidence>
<keyword evidence="6" id="KW-0554">One-carbon metabolism</keyword>
<evidence type="ECO:0000256" key="7">
    <source>
        <dbReference type="ARBA" id="ARBA00022603"/>
    </source>
</evidence>
<dbReference type="HAMAP" id="MF_00008">
    <property type="entry name" value="Thymidy_synth_bact"/>
    <property type="match status" value="1"/>
</dbReference>
<evidence type="ECO:0000259" key="17">
    <source>
        <dbReference type="PROSITE" id="PS51330"/>
    </source>
</evidence>
<feature type="active site" evidence="16">
    <location>
        <position position="681"/>
    </location>
</feature>
<keyword evidence="9" id="KW-0545">Nucleotide biosynthesis</keyword>
<dbReference type="UniPathway" id="UPA00077">
    <property type="reaction ID" value="UER00158"/>
</dbReference>
<evidence type="ECO:0000256" key="10">
    <source>
        <dbReference type="ARBA" id="ARBA00022857"/>
    </source>
</evidence>
<comment type="similarity">
    <text evidence="1">In the C-terminal section; belongs to the thymidylate synthase family.</text>
</comment>
<dbReference type="GO" id="GO:0046654">
    <property type="term" value="P:tetrahydrofolate biosynthetic process"/>
    <property type="evidence" value="ECO:0007669"/>
    <property type="project" value="UniProtKB-UniPathway"/>
</dbReference>
<keyword evidence="8" id="KW-0808">Transferase</keyword>
<comment type="catalytic activity">
    <reaction evidence="14">
        <text>dUMP + (6R)-5,10-methylene-5,6,7,8-tetrahydrofolate = 7,8-dihydrofolate + dTMP</text>
        <dbReference type="Rhea" id="RHEA:12104"/>
        <dbReference type="ChEBI" id="CHEBI:15636"/>
        <dbReference type="ChEBI" id="CHEBI:57451"/>
        <dbReference type="ChEBI" id="CHEBI:63528"/>
        <dbReference type="ChEBI" id="CHEBI:246422"/>
        <dbReference type="EC" id="2.1.1.45"/>
    </reaction>
</comment>
<dbReference type="PROSITE" id="PS51330">
    <property type="entry name" value="DHFR_2"/>
    <property type="match status" value="1"/>
</dbReference>
<dbReference type="NCBIfam" id="NF002497">
    <property type="entry name" value="PRK01827.1-3"/>
    <property type="match status" value="1"/>
</dbReference>
<dbReference type="InterPro" id="IPR023451">
    <property type="entry name" value="Thymidate_synth/dCMP_Mease_dom"/>
</dbReference>
<sequence>MERLGFRRCKSDSNLYCHKSRSLYVLAYVDDLLIVGDAKLKKEFIEALSKELLVKITGELKPNTEHSFLGRRLRHNGDSIDIFMPQKYIEDLLELYSMNKANSVNTTGSSSLKRIEDADVALDAKAHSLFRTAVGKLLWLAFVRPDCSYAVKELSRDVKGDDLVRPQEPSWEQPPWSLVSCFAYRGKNKQEILTVIACKNIVVLQAFLWKPMYLKLRTDFVYTDALEALQKPRFNLHLGSSGDTGSRNNGLDGEVEASPDSGTGLRIVTFSSVTLRMPRILTMITLLTRSEHQSFCGGGNAMAPVMLSLIVASTHKGGIGKDGALPWKLPEDMAHFKRVTTAVSVDGKQNAVIMGRKTWESIPERFRPLPGRLNIVLTSAMEANYPEGVLVAKSIAAAVEMLEGRSDVGEVFVIGGQAAYQEAIGMDCCIRLYMTRVAKDFECDAFFPTLDEKHFQIVHVSATRSSGDIPYDFVIYERLPGKDRSAAGYPASAAMVQQPSSALAAAGGAGNYAHEEYQYLKAIQQIIQEGVHMEDRTGVGTRSMFGQQMRFNLRSSFPLLTTKRVFWRGVVEELLWFIKGDTNANHLTEKGVRIWEANGSREFLDKRGLSHREEGDLGPVYGFQWRHFGAKYVDMHSDYTGQGVDQLAECIRKIKEDPADRRILLSAWNPADLHLMALPPCHMFCQFYVANGELSCLMYQRSCDMGLGVPFNIASYSLLTCMVAQVCGLKPGEFVHTLGNTHVYQNHVEPLKTQLERTPRPFPVLKINPEVKDIDGFSSSDFQLVGYNPHGKIAMEMAV</sequence>
<dbReference type="GO" id="GO:0005829">
    <property type="term" value="C:cytosol"/>
    <property type="evidence" value="ECO:0007669"/>
    <property type="project" value="TreeGrafter"/>
</dbReference>
<dbReference type="SUPFAM" id="SSF53597">
    <property type="entry name" value="Dihydrofolate reductase-like"/>
    <property type="match status" value="1"/>
</dbReference>
<dbReference type="GO" id="GO:0006730">
    <property type="term" value="P:one-carbon metabolic process"/>
    <property type="evidence" value="ECO:0007669"/>
    <property type="project" value="UniProtKB-KW"/>
</dbReference>
<evidence type="ECO:0000256" key="14">
    <source>
        <dbReference type="ARBA" id="ARBA00047344"/>
    </source>
</evidence>
<dbReference type="PRINTS" id="PR00108">
    <property type="entry name" value="THYMDSNTHASE"/>
</dbReference>
<dbReference type="InterPro" id="IPR045097">
    <property type="entry name" value="Thymidate_synth/dCMP_Mease"/>
</dbReference>
<evidence type="ECO:0000313" key="18">
    <source>
        <dbReference type="EMBL" id="OLP95030.1"/>
    </source>
</evidence>
<dbReference type="AlphaFoldDB" id="A0A1Q9DIQ6"/>
<dbReference type="Proteomes" id="UP000186817">
    <property type="component" value="Unassembled WGS sequence"/>
</dbReference>
<evidence type="ECO:0000256" key="11">
    <source>
        <dbReference type="ARBA" id="ARBA00023002"/>
    </source>
</evidence>
<dbReference type="PROSITE" id="PS00075">
    <property type="entry name" value="DHFR_1"/>
    <property type="match status" value="1"/>
</dbReference>
<keyword evidence="11" id="KW-0560">Oxidoreductase</keyword>
<evidence type="ECO:0000256" key="3">
    <source>
        <dbReference type="ARBA" id="ARBA00011947"/>
    </source>
</evidence>
<evidence type="ECO:0000256" key="16">
    <source>
        <dbReference type="PROSITE-ProRule" id="PRU10016"/>
    </source>
</evidence>
<dbReference type="Pfam" id="PF00186">
    <property type="entry name" value="DHFR_1"/>
    <property type="match status" value="1"/>
</dbReference>
<evidence type="ECO:0000256" key="1">
    <source>
        <dbReference type="ARBA" id="ARBA00006900"/>
    </source>
</evidence>
<feature type="domain" description="DHFR" evidence="17">
    <location>
        <begin position="306"/>
        <end position="478"/>
    </location>
</feature>
<dbReference type="PANTHER" id="PTHR11548:SF2">
    <property type="entry name" value="THYMIDYLATE SYNTHASE"/>
    <property type="match status" value="1"/>
</dbReference>
<dbReference type="Pfam" id="PF00303">
    <property type="entry name" value="Thymidylat_synt"/>
    <property type="match status" value="1"/>
</dbReference>
<comment type="function">
    <text evidence="13">Bifunctional enzyme. Involved in de novo dTMP biosynthesis. Key enzyme in folate metabolism. Catalyzes an essential reaction for de novo glycine and purine synthesis, DNA precursor synthesis, and for the conversion of dUMP to dTMP.</text>
</comment>
<dbReference type="PANTHER" id="PTHR11548">
    <property type="entry name" value="THYMIDYLATE SYNTHASE 1"/>
    <property type="match status" value="1"/>
</dbReference>
<comment type="similarity">
    <text evidence="2">In the N-terminal section; belongs to the dihydrofolate reductase family.</text>
</comment>
<dbReference type="OMA" id="YLMSENA"/>
<evidence type="ECO:0000256" key="5">
    <source>
        <dbReference type="ARBA" id="ARBA00019798"/>
    </source>
</evidence>
<evidence type="ECO:0000256" key="2">
    <source>
        <dbReference type="ARBA" id="ARBA00010176"/>
    </source>
</evidence>
<dbReference type="InterPro" id="IPR036926">
    <property type="entry name" value="Thymidate_synth/dCMP_Mease_sf"/>
</dbReference>
<comment type="catalytic activity">
    <reaction evidence="15">
        <text>(6S)-5,6,7,8-tetrahydrofolate + NADP(+) = 7,8-dihydrofolate + NADPH + H(+)</text>
        <dbReference type="Rhea" id="RHEA:15009"/>
        <dbReference type="ChEBI" id="CHEBI:15378"/>
        <dbReference type="ChEBI" id="CHEBI:57451"/>
        <dbReference type="ChEBI" id="CHEBI:57453"/>
        <dbReference type="ChEBI" id="CHEBI:57783"/>
        <dbReference type="ChEBI" id="CHEBI:58349"/>
        <dbReference type="EC" id="1.5.1.3"/>
    </reaction>
</comment>
<name>A0A1Q9DIQ6_SYMMI</name>
<dbReference type="InterPro" id="IPR001796">
    <property type="entry name" value="DHFR_dom"/>
</dbReference>
<dbReference type="EMBL" id="LSRX01000519">
    <property type="protein sequence ID" value="OLP95030.1"/>
    <property type="molecule type" value="Genomic_DNA"/>
</dbReference>
<dbReference type="GO" id="GO:0006231">
    <property type="term" value="P:dTMP biosynthetic process"/>
    <property type="evidence" value="ECO:0007669"/>
    <property type="project" value="InterPro"/>
</dbReference>
<dbReference type="PROSITE" id="PS00091">
    <property type="entry name" value="THYMIDYLATE_SYNTHASE"/>
    <property type="match status" value="1"/>
</dbReference>
<evidence type="ECO:0000256" key="9">
    <source>
        <dbReference type="ARBA" id="ARBA00022727"/>
    </source>
</evidence>
<dbReference type="GO" id="GO:0005739">
    <property type="term" value="C:mitochondrion"/>
    <property type="evidence" value="ECO:0007669"/>
    <property type="project" value="TreeGrafter"/>
</dbReference>
<evidence type="ECO:0000256" key="4">
    <source>
        <dbReference type="ARBA" id="ARBA00012856"/>
    </source>
</evidence>
<dbReference type="Gene3D" id="3.40.430.10">
    <property type="entry name" value="Dihydrofolate Reductase, subunit A"/>
    <property type="match status" value="1"/>
</dbReference>
<dbReference type="EC" id="1.5.1.3" evidence="4"/>
<dbReference type="EC" id="2.1.1.45" evidence="3"/>
<keyword evidence="12" id="KW-0511">Multifunctional enzyme</keyword>
<evidence type="ECO:0000256" key="15">
    <source>
        <dbReference type="ARBA" id="ARBA00048873"/>
    </source>
</evidence>
<proteinExistence type="inferred from homology"/>
<dbReference type="GO" id="GO:0032259">
    <property type="term" value="P:methylation"/>
    <property type="evidence" value="ECO:0007669"/>
    <property type="project" value="UniProtKB-KW"/>
</dbReference>
<dbReference type="GO" id="GO:0004799">
    <property type="term" value="F:thymidylate synthase activity"/>
    <property type="evidence" value="ECO:0007669"/>
    <property type="project" value="UniProtKB-EC"/>
</dbReference>
<dbReference type="NCBIfam" id="TIGR03284">
    <property type="entry name" value="thym_sym"/>
    <property type="match status" value="1"/>
</dbReference>
<evidence type="ECO:0000256" key="8">
    <source>
        <dbReference type="ARBA" id="ARBA00022679"/>
    </source>
</evidence>
<dbReference type="InterPro" id="IPR024072">
    <property type="entry name" value="DHFR-like_dom_sf"/>
</dbReference>
<dbReference type="CDD" id="cd00351">
    <property type="entry name" value="TS_Pyrimidine_HMase"/>
    <property type="match status" value="1"/>
</dbReference>
<dbReference type="OrthoDB" id="766at2759"/>
<comment type="caution">
    <text evidence="18">The sequence shown here is derived from an EMBL/GenBank/DDBJ whole genome shotgun (WGS) entry which is preliminary data.</text>
</comment>
<dbReference type="InterPro" id="IPR000398">
    <property type="entry name" value="Thymidylate_synthase"/>
</dbReference>
<keyword evidence="7" id="KW-0489">Methyltransferase</keyword>